<name>A0A1M5EY17_STRHI</name>
<dbReference type="SUPFAM" id="SSF51905">
    <property type="entry name" value="FAD/NAD(P)-binding domain"/>
    <property type="match status" value="2"/>
</dbReference>
<dbReference type="EMBL" id="FQVN01000005">
    <property type="protein sequence ID" value="SHF84145.1"/>
    <property type="molecule type" value="Genomic_DNA"/>
</dbReference>
<keyword evidence="3" id="KW-0285">Flavoprotein</keyword>
<dbReference type="PANTHER" id="PTHR23023">
    <property type="entry name" value="DIMETHYLANILINE MONOOXYGENASE"/>
    <property type="match status" value="1"/>
</dbReference>
<dbReference type="InterPro" id="IPR036188">
    <property type="entry name" value="FAD/NAD-bd_sf"/>
</dbReference>
<keyword evidence="8" id="KW-1185">Reference proteome</keyword>
<organism evidence="7 8">
    <name type="scientific">Streptoalloteichus hindustanus</name>
    <dbReference type="NCBI Taxonomy" id="2017"/>
    <lineage>
        <taxon>Bacteria</taxon>
        <taxon>Bacillati</taxon>
        <taxon>Actinomycetota</taxon>
        <taxon>Actinomycetes</taxon>
        <taxon>Pseudonocardiales</taxon>
        <taxon>Pseudonocardiaceae</taxon>
        <taxon>Streptoalloteichus</taxon>
    </lineage>
</organism>
<evidence type="ECO:0000313" key="8">
    <source>
        <dbReference type="Proteomes" id="UP000184501"/>
    </source>
</evidence>
<proteinExistence type="inferred from homology"/>
<keyword evidence="5" id="KW-0521">NADP</keyword>
<evidence type="ECO:0000256" key="5">
    <source>
        <dbReference type="ARBA" id="ARBA00022857"/>
    </source>
</evidence>
<protein>
    <submittedName>
        <fullName evidence="7">Predicted flavoprotein CzcO associated with the cation diffusion facilitator CzcD</fullName>
    </submittedName>
</protein>
<dbReference type="Pfam" id="PF00743">
    <property type="entry name" value="FMO-like"/>
    <property type="match status" value="1"/>
</dbReference>
<dbReference type="GO" id="GO:0050661">
    <property type="term" value="F:NADP binding"/>
    <property type="evidence" value="ECO:0007669"/>
    <property type="project" value="InterPro"/>
</dbReference>
<dbReference type="InterPro" id="IPR000960">
    <property type="entry name" value="Flavin_mOase"/>
</dbReference>
<comment type="similarity">
    <text evidence="1">Belongs to the FMO family.</text>
</comment>
<dbReference type="GO" id="GO:0004499">
    <property type="term" value="F:N,N-dimethylaniline monooxygenase activity"/>
    <property type="evidence" value="ECO:0007669"/>
    <property type="project" value="InterPro"/>
</dbReference>
<evidence type="ECO:0000256" key="3">
    <source>
        <dbReference type="ARBA" id="ARBA00022630"/>
    </source>
</evidence>
<reference evidence="7 8" key="1">
    <citation type="submission" date="2016-11" db="EMBL/GenBank/DDBJ databases">
        <authorList>
            <person name="Jaros S."/>
            <person name="Januszkiewicz K."/>
            <person name="Wedrychowicz H."/>
        </authorList>
    </citation>
    <scope>NUCLEOTIDE SEQUENCE [LARGE SCALE GENOMIC DNA]</scope>
    <source>
        <strain evidence="7 8">DSM 44523</strain>
    </source>
</reference>
<dbReference type="STRING" id="2017.SAMN05444320_105191"/>
<keyword evidence="4" id="KW-0274">FAD</keyword>
<dbReference type="Gene3D" id="3.50.50.60">
    <property type="entry name" value="FAD/NAD(P)-binding domain"/>
    <property type="match status" value="1"/>
</dbReference>
<evidence type="ECO:0000313" key="7">
    <source>
        <dbReference type="EMBL" id="SHF84145.1"/>
    </source>
</evidence>
<dbReference type="InterPro" id="IPR050346">
    <property type="entry name" value="FMO-like"/>
</dbReference>
<dbReference type="Proteomes" id="UP000184501">
    <property type="component" value="Unassembled WGS sequence"/>
</dbReference>
<dbReference type="AlphaFoldDB" id="A0A1M5EY17"/>
<comment type="similarity">
    <text evidence="2">Belongs to the FAD-binding monooxygenase family.</text>
</comment>
<dbReference type="PRINTS" id="PR00370">
    <property type="entry name" value="FMOXYGENASE"/>
</dbReference>
<evidence type="ECO:0000256" key="4">
    <source>
        <dbReference type="ARBA" id="ARBA00022827"/>
    </source>
</evidence>
<keyword evidence="6" id="KW-0560">Oxidoreductase</keyword>
<evidence type="ECO:0000256" key="2">
    <source>
        <dbReference type="ARBA" id="ARBA00010139"/>
    </source>
</evidence>
<evidence type="ECO:0000256" key="6">
    <source>
        <dbReference type="ARBA" id="ARBA00023002"/>
    </source>
</evidence>
<accession>A0A1M5EY17</accession>
<dbReference type="InterPro" id="IPR020946">
    <property type="entry name" value="Flavin_mOase-like"/>
</dbReference>
<sequence length="447" mass="50045">MLGTSNDSPVCVIGGGPAGLVAARQLRLHGIPYDQFERHRDVGGIWDPDNPGSPMYRTAHLISSRFTSSCYGYPMPADYPDYPSWRQVLDYFRSFAEFFDLRRHIRFGVEVRWVERGLDGWHVTLDDGRTLVYRAVICATGMTWVPNLPSYPGDFTGRTMHSVDYRDDRIFRGRRVLVVGGGNSGVDIACDAATTADRTLWSVRRGYRVIPKHLFGIPTDAFLERGAPLPPGITLPPDPNAILDGLVGDLSRFGLPAPDHPVLTSNPILNDRIPHHLRHGDVIGKPDIAELDGDTVVFADGSRETVDLVLYATGYRTVLPYLADAALDWVDGHPDLYLRVFPRHTDDLYLLGYVEFADAAYRRFDEMAQLVAMDLLLPPAGRDELRKRRAEHQVDLRAGVPYLDSPRHVPYVETHTFQQALADLRTAFGWPALTDESFAEIARRPGV</sequence>
<gene>
    <name evidence="7" type="ORF">SAMN05444320_105191</name>
</gene>
<evidence type="ECO:0000256" key="1">
    <source>
        <dbReference type="ARBA" id="ARBA00009183"/>
    </source>
</evidence>
<dbReference type="GO" id="GO:0050660">
    <property type="term" value="F:flavin adenine dinucleotide binding"/>
    <property type="evidence" value="ECO:0007669"/>
    <property type="project" value="InterPro"/>
</dbReference>